<sequence>MPSKSRRPDSSDVTLDYHRELVQRVAGSCVLEVLHQQLWWMCELGGCLSSELVDKIHPPYTWTVRQVVEHCVDAERVFGDRIMRIAAGDQTDLPPWDENAYAASRFGLGNVSHLITELGYLRQANLLLLQRIKPPTWSHVGTVGGHAITPRGIAWISAAHLQHHFEIIEKRCEISPSRNRE</sequence>
<dbReference type="OrthoDB" id="9793216at2"/>
<dbReference type="InterPro" id="IPR034660">
    <property type="entry name" value="DinB/YfiT-like"/>
</dbReference>
<keyword evidence="3" id="KW-1185">Reference proteome</keyword>
<accession>A0A5C6AHS0</accession>
<dbReference type="AlphaFoldDB" id="A0A5C6AHS0"/>
<gene>
    <name evidence="2" type="ORF">Pla100_21320</name>
</gene>
<dbReference type="Pfam" id="PF12867">
    <property type="entry name" value="DinB_2"/>
    <property type="match status" value="1"/>
</dbReference>
<dbReference type="RefSeq" id="WP_146577612.1">
    <property type="nucleotide sequence ID" value="NZ_SJPM01000003.1"/>
</dbReference>
<evidence type="ECO:0000313" key="3">
    <source>
        <dbReference type="Proteomes" id="UP000316213"/>
    </source>
</evidence>
<dbReference type="InterPro" id="IPR024775">
    <property type="entry name" value="DinB-like"/>
</dbReference>
<proteinExistence type="predicted"/>
<evidence type="ECO:0000313" key="2">
    <source>
        <dbReference type="EMBL" id="TWT98966.1"/>
    </source>
</evidence>
<feature type="domain" description="DinB-like" evidence="1">
    <location>
        <begin position="47"/>
        <end position="168"/>
    </location>
</feature>
<name>A0A5C6AHS0_9BACT</name>
<comment type="caution">
    <text evidence="2">The sequence shown here is derived from an EMBL/GenBank/DDBJ whole genome shotgun (WGS) entry which is preliminary data.</text>
</comment>
<dbReference type="Proteomes" id="UP000316213">
    <property type="component" value="Unassembled WGS sequence"/>
</dbReference>
<protein>
    <submittedName>
        <fullName evidence="2">DinB superfamily protein</fullName>
    </submittedName>
</protein>
<dbReference type="SUPFAM" id="SSF109854">
    <property type="entry name" value="DinB/YfiT-like putative metalloenzymes"/>
    <property type="match status" value="1"/>
</dbReference>
<dbReference type="Gene3D" id="1.20.120.450">
    <property type="entry name" value="dinb family like domain"/>
    <property type="match status" value="1"/>
</dbReference>
<organism evidence="2 3">
    <name type="scientific">Neorhodopirellula pilleata</name>
    <dbReference type="NCBI Taxonomy" id="2714738"/>
    <lineage>
        <taxon>Bacteria</taxon>
        <taxon>Pseudomonadati</taxon>
        <taxon>Planctomycetota</taxon>
        <taxon>Planctomycetia</taxon>
        <taxon>Pirellulales</taxon>
        <taxon>Pirellulaceae</taxon>
        <taxon>Neorhodopirellula</taxon>
    </lineage>
</organism>
<evidence type="ECO:0000259" key="1">
    <source>
        <dbReference type="Pfam" id="PF12867"/>
    </source>
</evidence>
<dbReference type="EMBL" id="SJPM01000003">
    <property type="protein sequence ID" value="TWT98966.1"/>
    <property type="molecule type" value="Genomic_DNA"/>
</dbReference>
<reference evidence="2 3" key="1">
    <citation type="submission" date="2019-02" db="EMBL/GenBank/DDBJ databases">
        <title>Deep-cultivation of Planctomycetes and their phenomic and genomic characterization uncovers novel biology.</title>
        <authorList>
            <person name="Wiegand S."/>
            <person name="Jogler M."/>
            <person name="Boedeker C."/>
            <person name="Pinto D."/>
            <person name="Vollmers J."/>
            <person name="Rivas-Marin E."/>
            <person name="Kohn T."/>
            <person name="Peeters S.H."/>
            <person name="Heuer A."/>
            <person name="Rast P."/>
            <person name="Oberbeckmann S."/>
            <person name="Bunk B."/>
            <person name="Jeske O."/>
            <person name="Meyerdierks A."/>
            <person name="Storesund J.E."/>
            <person name="Kallscheuer N."/>
            <person name="Luecker S."/>
            <person name="Lage O.M."/>
            <person name="Pohl T."/>
            <person name="Merkel B.J."/>
            <person name="Hornburger P."/>
            <person name="Mueller R.-W."/>
            <person name="Bruemmer F."/>
            <person name="Labrenz M."/>
            <person name="Spormann A.M."/>
            <person name="Op Den Camp H."/>
            <person name="Overmann J."/>
            <person name="Amann R."/>
            <person name="Jetten M.S.M."/>
            <person name="Mascher T."/>
            <person name="Medema M.H."/>
            <person name="Devos D.P."/>
            <person name="Kaster A.-K."/>
            <person name="Ovreas L."/>
            <person name="Rohde M."/>
            <person name="Galperin M.Y."/>
            <person name="Jogler C."/>
        </authorList>
    </citation>
    <scope>NUCLEOTIDE SEQUENCE [LARGE SCALE GENOMIC DNA]</scope>
    <source>
        <strain evidence="2 3">Pla100</strain>
    </source>
</reference>